<keyword evidence="7" id="KW-1185">Reference proteome</keyword>
<name>A0ABD3Q0V4_9STRA</name>
<sequence>MLPGTPSKSFEGGNVVGNGGGNGENDNRDKMDGGLSRATVMLLLSAHLLRLLYFHGVILLIEERLGEPALELGQPIASTGASAPSSQAAQTETLALQWDLLGQSTSMIVMQLMLLHTMMLLRRKYTSRPRDRTSLHHSTDSLQSTPIVTEPPPRSGSFVSSLQGMDICQGQGNMSSRGNGNASLSFQTIWQRFYLATTVHLLHLFSPHAILQTHSFLEYLELLLVSSMTVKLVFDYHWYPRYGVHFVERLKQTSIVLESCLALPQAVRNHRKGTTEGLSVVMVGGWVAGDLFKLCYFLMNLFEGGNSGNIVFIWGCLFSLTLDSIVGIQMARKQPKVLEWWKRMRRCFRHWKRAAEKRNSGMTSP</sequence>
<gene>
    <name evidence="6" type="ORF">ACHAW5_010331</name>
</gene>
<evidence type="ECO:0000256" key="1">
    <source>
        <dbReference type="ARBA" id="ARBA00004141"/>
    </source>
</evidence>
<feature type="region of interest" description="Disordered" evidence="5">
    <location>
        <begin position="130"/>
        <end position="153"/>
    </location>
</feature>
<comment type="subcellular location">
    <subcellularLocation>
        <location evidence="1">Membrane</location>
        <topology evidence="1">Multi-pass membrane protein</topology>
    </subcellularLocation>
</comment>
<dbReference type="InterPro" id="IPR052241">
    <property type="entry name" value="SLC66/Scramblase_ANY1"/>
</dbReference>
<dbReference type="EMBL" id="JALLAZ020000574">
    <property type="protein sequence ID" value="KAL3791925.1"/>
    <property type="molecule type" value="Genomic_DNA"/>
</dbReference>
<feature type="compositionally biased region" description="Gly residues" evidence="5">
    <location>
        <begin position="14"/>
        <end position="23"/>
    </location>
</feature>
<evidence type="ECO:0000256" key="3">
    <source>
        <dbReference type="ARBA" id="ARBA00022989"/>
    </source>
</evidence>
<dbReference type="Pfam" id="PF04193">
    <property type="entry name" value="PQ-loop"/>
    <property type="match status" value="1"/>
</dbReference>
<keyword evidence="2" id="KW-0812">Transmembrane</keyword>
<protein>
    <submittedName>
        <fullName evidence="6">Uncharacterized protein</fullName>
    </submittedName>
</protein>
<evidence type="ECO:0000313" key="7">
    <source>
        <dbReference type="Proteomes" id="UP001530315"/>
    </source>
</evidence>
<evidence type="ECO:0000256" key="5">
    <source>
        <dbReference type="SAM" id="MobiDB-lite"/>
    </source>
</evidence>
<dbReference type="PANTHER" id="PTHR14856:SF9">
    <property type="entry name" value="PQ-LOOP REPEAT-CONTAINING PROTEIN 1"/>
    <property type="match status" value="1"/>
</dbReference>
<dbReference type="AlphaFoldDB" id="A0ABD3Q0V4"/>
<keyword evidence="3" id="KW-1133">Transmembrane helix</keyword>
<organism evidence="6 7">
    <name type="scientific">Stephanodiscus triporus</name>
    <dbReference type="NCBI Taxonomy" id="2934178"/>
    <lineage>
        <taxon>Eukaryota</taxon>
        <taxon>Sar</taxon>
        <taxon>Stramenopiles</taxon>
        <taxon>Ochrophyta</taxon>
        <taxon>Bacillariophyta</taxon>
        <taxon>Coscinodiscophyceae</taxon>
        <taxon>Thalassiosirophycidae</taxon>
        <taxon>Stephanodiscales</taxon>
        <taxon>Stephanodiscaceae</taxon>
        <taxon>Stephanodiscus</taxon>
    </lineage>
</organism>
<dbReference type="InterPro" id="IPR006603">
    <property type="entry name" value="PQ-loop_rpt"/>
</dbReference>
<keyword evidence="4" id="KW-0472">Membrane</keyword>
<proteinExistence type="predicted"/>
<feature type="compositionally biased region" description="Basic and acidic residues" evidence="5">
    <location>
        <begin position="130"/>
        <end position="139"/>
    </location>
</feature>
<feature type="region of interest" description="Disordered" evidence="5">
    <location>
        <begin position="1"/>
        <end position="31"/>
    </location>
</feature>
<reference evidence="6 7" key="1">
    <citation type="submission" date="2024-10" db="EMBL/GenBank/DDBJ databases">
        <title>Updated reference genomes for cyclostephanoid diatoms.</title>
        <authorList>
            <person name="Roberts W.R."/>
            <person name="Alverson A.J."/>
        </authorList>
    </citation>
    <scope>NUCLEOTIDE SEQUENCE [LARGE SCALE GENOMIC DNA]</scope>
    <source>
        <strain evidence="6 7">AJA276-08</strain>
    </source>
</reference>
<dbReference type="Proteomes" id="UP001530315">
    <property type="component" value="Unassembled WGS sequence"/>
</dbReference>
<evidence type="ECO:0000313" key="6">
    <source>
        <dbReference type="EMBL" id="KAL3791925.1"/>
    </source>
</evidence>
<dbReference type="PANTHER" id="PTHR14856">
    <property type="entry name" value="PQ-LOOP REPEAT-CONTAINING PROTEIN 1-LIKE PROTEIN"/>
    <property type="match status" value="1"/>
</dbReference>
<dbReference type="GO" id="GO:0016020">
    <property type="term" value="C:membrane"/>
    <property type="evidence" value="ECO:0007669"/>
    <property type="project" value="UniProtKB-SubCell"/>
</dbReference>
<evidence type="ECO:0000256" key="4">
    <source>
        <dbReference type="ARBA" id="ARBA00023136"/>
    </source>
</evidence>
<accession>A0ABD3Q0V4</accession>
<evidence type="ECO:0000256" key="2">
    <source>
        <dbReference type="ARBA" id="ARBA00022692"/>
    </source>
</evidence>
<comment type="caution">
    <text evidence="6">The sequence shown here is derived from an EMBL/GenBank/DDBJ whole genome shotgun (WGS) entry which is preliminary data.</text>
</comment>
<dbReference type="Gene3D" id="1.20.1280.290">
    <property type="match status" value="1"/>
</dbReference>
<dbReference type="SMART" id="SM00679">
    <property type="entry name" value="CTNS"/>
    <property type="match status" value="1"/>
</dbReference>